<name>A0A2V1GXW0_9GAMM</name>
<accession>A0A2V1GXW0</accession>
<feature type="domain" description="Regulator of ribonuclease activity B" evidence="1">
    <location>
        <begin position="13"/>
        <end position="111"/>
    </location>
</feature>
<dbReference type="Gene3D" id="3.30.70.970">
    <property type="entry name" value="RraB-like"/>
    <property type="match status" value="1"/>
</dbReference>
<dbReference type="EMBL" id="QDDL01000010">
    <property type="protein sequence ID" value="PVZ65384.1"/>
    <property type="molecule type" value="Genomic_DNA"/>
</dbReference>
<proteinExistence type="predicted"/>
<evidence type="ECO:0000313" key="3">
    <source>
        <dbReference type="Proteomes" id="UP000244906"/>
    </source>
</evidence>
<dbReference type="Pfam" id="PF06877">
    <property type="entry name" value="RraB"/>
    <property type="match status" value="1"/>
</dbReference>
<sequence length="116" mass="13112">MPLTRNPQQFPSDKTGDALWQMQQSGDQLQQPREIEFSIAFSDEDAAAQFAQFLLLQRQKVMLRDEPESAEPVEVLVWVEMEPDHQQITGFEDLLLQHAKPLGGKNAGWGCFGVKA</sequence>
<evidence type="ECO:0000259" key="1">
    <source>
        <dbReference type="Pfam" id="PF06877"/>
    </source>
</evidence>
<reference evidence="2 3" key="1">
    <citation type="submission" date="2018-04" db="EMBL/GenBank/DDBJ databases">
        <title>Thalassorhabdus spongiae gen. nov., sp. nov., isolated from a marine sponge in South-West Iceland.</title>
        <authorList>
            <person name="Knobloch S."/>
            <person name="Daussin A."/>
            <person name="Johannsson R."/>
            <person name="Marteinsson V.T."/>
        </authorList>
    </citation>
    <scope>NUCLEOTIDE SEQUENCE [LARGE SCALE GENOMIC DNA]</scope>
    <source>
        <strain evidence="2 3">Hp12</strain>
    </source>
</reference>
<dbReference type="Proteomes" id="UP000244906">
    <property type="component" value="Unassembled WGS sequence"/>
</dbReference>
<keyword evidence="3" id="KW-1185">Reference proteome</keyword>
<comment type="caution">
    <text evidence="2">The sequence shown here is derived from an EMBL/GenBank/DDBJ whole genome shotgun (WGS) entry which is preliminary data.</text>
</comment>
<dbReference type="RefSeq" id="WP_116688522.1">
    <property type="nucleotide sequence ID" value="NZ_CAWNYD010000010.1"/>
</dbReference>
<dbReference type="OrthoDB" id="8753964at2"/>
<dbReference type="InterPro" id="IPR009671">
    <property type="entry name" value="RraB_dom"/>
</dbReference>
<evidence type="ECO:0000313" key="2">
    <source>
        <dbReference type="EMBL" id="PVZ65384.1"/>
    </source>
</evidence>
<dbReference type="SUPFAM" id="SSF89946">
    <property type="entry name" value="Hypothetical protein VC0424"/>
    <property type="match status" value="1"/>
</dbReference>
<dbReference type="InterPro" id="IPR036701">
    <property type="entry name" value="RraB-like_sf"/>
</dbReference>
<gene>
    <name evidence="2" type="ORF">DC094_18045</name>
</gene>
<organism evidence="2 3">
    <name type="scientific">Pelagibaculum spongiae</name>
    <dbReference type="NCBI Taxonomy" id="2080658"/>
    <lineage>
        <taxon>Bacteria</taxon>
        <taxon>Pseudomonadati</taxon>
        <taxon>Pseudomonadota</taxon>
        <taxon>Gammaproteobacteria</taxon>
        <taxon>Oceanospirillales</taxon>
        <taxon>Pelagibaculum</taxon>
    </lineage>
</organism>
<protein>
    <submittedName>
        <fullName evidence="2">Ribonuclease E inhibitor RraB</fullName>
    </submittedName>
</protein>
<dbReference type="AlphaFoldDB" id="A0A2V1GXW0"/>